<dbReference type="Gene3D" id="3.40.50.300">
    <property type="entry name" value="P-loop containing nucleotide triphosphate hydrolases"/>
    <property type="match status" value="1"/>
</dbReference>
<dbReference type="InterPro" id="IPR028350">
    <property type="entry name" value="DNAC/IstB-like"/>
</dbReference>
<dbReference type="InterPro" id="IPR003593">
    <property type="entry name" value="AAA+_ATPase"/>
</dbReference>
<dbReference type="Pfam" id="PF01695">
    <property type="entry name" value="IstB_IS21"/>
    <property type="match status" value="1"/>
</dbReference>
<dbReference type="PANTHER" id="PTHR30050:SF4">
    <property type="entry name" value="ATP-BINDING PROTEIN RV3427C IN INSERTION SEQUENCE-RELATED"/>
    <property type="match status" value="1"/>
</dbReference>
<organism evidence="2">
    <name type="scientific">marine sediment metagenome</name>
    <dbReference type="NCBI Taxonomy" id="412755"/>
    <lineage>
        <taxon>unclassified sequences</taxon>
        <taxon>metagenomes</taxon>
        <taxon>ecological metagenomes</taxon>
    </lineage>
</organism>
<dbReference type="GO" id="GO:0006260">
    <property type="term" value="P:DNA replication"/>
    <property type="evidence" value="ECO:0007669"/>
    <property type="project" value="TreeGrafter"/>
</dbReference>
<evidence type="ECO:0000259" key="1">
    <source>
        <dbReference type="SMART" id="SM00382"/>
    </source>
</evidence>
<dbReference type="GO" id="GO:0005524">
    <property type="term" value="F:ATP binding"/>
    <property type="evidence" value="ECO:0007669"/>
    <property type="project" value="InterPro"/>
</dbReference>
<proteinExistence type="predicted"/>
<dbReference type="InterPro" id="IPR002611">
    <property type="entry name" value="IstB_ATP-bd"/>
</dbReference>
<comment type="caution">
    <text evidence="2">The sequence shown here is derived from an EMBL/GenBank/DDBJ whole genome shotgun (WGS) entry which is preliminary data.</text>
</comment>
<dbReference type="InterPro" id="IPR027417">
    <property type="entry name" value="P-loop_NTPase"/>
</dbReference>
<dbReference type="SMART" id="SM00382">
    <property type="entry name" value="AAA"/>
    <property type="match status" value="1"/>
</dbReference>
<gene>
    <name evidence="2" type="ORF">LCGC14_1461100</name>
</gene>
<dbReference type="AlphaFoldDB" id="A0A0F9JF27"/>
<reference evidence="2" key="1">
    <citation type="journal article" date="2015" name="Nature">
        <title>Complex archaea that bridge the gap between prokaryotes and eukaryotes.</title>
        <authorList>
            <person name="Spang A."/>
            <person name="Saw J.H."/>
            <person name="Jorgensen S.L."/>
            <person name="Zaremba-Niedzwiedzka K."/>
            <person name="Martijn J."/>
            <person name="Lind A.E."/>
            <person name="van Eijk R."/>
            <person name="Schleper C."/>
            <person name="Guy L."/>
            <person name="Ettema T.J."/>
        </authorList>
    </citation>
    <scope>NUCLEOTIDE SEQUENCE</scope>
</reference>
<protein>
    <recommendedName>
        <fullName evidence="1">AAA+ ATPase domain-containing protein</fullName>
    </recommendedName>
</protein>
<dbReference type="EMBL" id="LAZR01010171">
    <property type="protein sequence ID" value="KKM68414.1"/>
    <property type="molecule type" value="Genomic_DNA"/>
</dbReference>
<dbReference type="PIRSF" id="PIRSF003073">
    <property type="entry name" value="DNAC_TnpB_IstB"/>
    <property type="match status" value="1"/>
</dbReference>
<name>A0A0F9JF27_9ZZZZ</name>
<evidence type="ECO:0000313" key="2">
    <source>
        <dbReference type="EMBL" id="KKM68414.1"/>
    </source>
</evidence>
<dbReference type="SUPFAM" id="SSF52540">
    <property type="entry name" value="P-loop containing nucleoside triphosphate hydrolases"/>
    <property type="match status" value="1"/>
</dbReference>
<sequence length="266" mass="30986">MDNTLKRQLQYLGFHTLTENWNVIMKEAIKNTPSYHRFLEEIIAKEYERKTERARLARIKKAKIPEILVMETFPFHKQLRLKKKLVLELYDSLIFMKEKQDLIFIGPTGCGKTGLSTAFLVHAINQGSRGFFIDFSDLLNILSQSRGDYSENKLMKRLASYEVLLIDELGYSFCEKELASLFFDLMRRRHKQNTTIITTQLGFEEWGGFLQDSHLTAALLDRITVNCTVFNMKDCISIRPKKIVYATSKQTSQDQEESLDGEYVEE</sequence>
<accession>A0A0F9JF27</accession>
<dbReference type="PANTHER" id="PTHR30050">
    <property type="entry name" value="CHROMOSOMAL REPLICATION INITIATOR PROTEIN DNAA"/>
    <property type="match status" value="1"/>
</dbReference>
<feature type="domain" description="AAA+ ATPase" evidence="1">
    <location>
        <begin position="98"/>
        <end position="230"/>
    </location>
</feature>
<dbReference type="CDD" id="cd00009">
    <property type="entry name" value="AAA"/>
    <property type="match status" value="1"/>
</dbReference>